<keyword evidence="1" id="KW-0521">NADP</keyword>
<accession>A0ABW1T5Z2</accession>
<dbReference type="Gene3D" id="3.90.180.10">
    <property type="entry name" value="Medium-chain alcohol dehydrogenases, catalytic domain"/>
    <property type="match status" value="1"/>
</dbReference>
<evidence type="ECO:0000313" key="5">
    <source>
        <dbReference type="Proteomes" id="UP001596190"/>
    </source>
</evidence>
<dbReference type="InterPro" id="IPR013154">
    <property type="entry name" value="ADH-like_N"/>
</dbReference>
<dbReference type="SUPFAM" id="SSF50129">
    <property type="entry name" value="GroES-like"/>
    <property type="match status" value="1"/>
</dbReference>
<gene>
    <name evidence="4" type="ORF">ACFP1H_02320</name>
</gene>
<proteinExistence type="predicted"/>
<dbReference type="Proteomes" id="UP001596190">
    <property type="component" value="Unassembled WGS sequence"/>
</dbReference>
<evidence type="ECO:0000259" key="3">
    <source>
        <dbReference type="Pfam" id="PF08240"/>
    </source>
</evidence>
<organism evidence="4 5">
    <name type="scientific">Secundilactobacillus hailunensis</name>
    <dbReference type="NCBI Taxonomy" id="2559923"/>
    <lineage>
        <taxon>Bacteria</taxon>
        <taxon>Bacillati</taxon>
        <taxon>Bacillota</taxon>
        <taxon>Bacilli</taxon>
        <taxon>Lactobacillales</taxon>
        <taxon>Lactobacillaceae</taxon>
        <taxon>Secundilactobacillus</taxon>
    </lineage>
</organism>
<dbReference type="InterPro" id="IPR011032">
    <property type="entry name" value="GroES-like_sf"/>
</dbReference>
<dbReference type="PANTHER" id="PTHR48106:SF18">
    <property type="entry name" value="QUINONE OXIDOREDUCTASE PIG3"/>
    <property type="match status" value="1"/>
</dbReference>
<name>A0ABW1T5Z2_9LACO</name>
<evidence type="ECO:0000256" key="1">
    <source>
        <dbReference type="ARBA" id="ARBA00022857"/>
    </source>
</evidence>
<dbReference type="Pfam" id="PF08240">
    <property type="entry name" value="ADH_N"/>
    <property type="match status" value="1"/>
</dbReference>
<feature type="domain" description="Alcohol dehydrogenase-like N-terminal" evidence="3">
    <location>
        <begin position="27"/>
        <end position="113"/>
    </location>
</feature>
<reference evidence="5" key="1">
    <citation type="journal article" date="2019" name="Int. J. Syst. Evol. Microbiol.">
        <title>The Global Catalogue of Microorganisms (GCM) 10K type strain sequencing project: providing services to taxonomists for standard genome sequencing and annotation.</title>
        <authorList>
            <consortium name="The Broad Institute Genomics Platform"/>
            <consortium name="The Broad Institute Genome Sequencing Center for Infectious Disease"/>
            <person name="Wu L."/>
            <person name="Ma J."/>
        </authorList>
    </citation>
    <scope>NUCLEOTIDE SEQUENCE [LARGE SCALE GENOMIC DNA]</scope>
    <source>
        <strain evidence="5">CCM 8950</strain>
    </source>
</reference>
<dbReference type="Gene3D" id="3.40.50.720">
    <property type="entry name" value="NAD(P)-binding Rossmann-like Domain"/>
    <property type="match status" value="1"/>
</dbReference>
<evidence type="ECO:0000256" key="2">
    <source>
        <dbReference type="ARBA" id="ARBA00023002"/>
    </source>
</evidence>
<keyword evidence="2" id="KW-0560">Oxidoreductase</keyword>
<dbReference type="RefSeq" id="WP_137630098.1">
    <property type="nucleotide sequence ID" value="NZ_BJDO01000004.1"/>
</dbReference>
<comment type="caution">
    <text evidence="4">The sequence shown here is derived from an EMBL/GenBank/DDBJ whole genome shotgun (WGS) entry which is preliminary data.</text>
</comment>
<dbReference type="EMBL" id="JBHSSA010000026">
    <property type="protein sequence ID" value="MFC6253439.1"/>
    <property type="molecule type" value="Genomic_DNA"/>
</dbReference>
<sequence>MLAIMQTNFNGIDDLTAQSVSKPKLTADSVIVKMNTVPVSPTDWKLESDQHATNENLAQLPRIIGIQGAGLVVEVGENRDQHLLNQRVLVINPAGTYSEYVRSTNPDWLFPLPDAVSNEAAAALSASTALTLKKFIDSSDADNLILTGANSVIGLTLLQLLHGESKPIYPVVTAESLAYFNTQMPNLTAYTSDQLPKLTGKTLILDTVGIVGLLETLVTHTTNASVTSIVIMKDPGLPNFKFIHDDFNADDYRLFIQQLATGELKPLINRTFPIAETKKAQHFAKETHSRGRVLVAF</sequence>
<keyword evidence="5" id="KW-1185">Reference proteome</keyword>
<dbReference type="PANTHER" id="PTHR48106">
    <property type="entry name" value="QUINONE OXIDOREDUCTASE PIG3-RELATED"/>
    <property type="match status" value="1"/>
</dbReference>
<protein>
    <submittedName>
        <fullName evidence="4">Alcohol dehydrogenase catalytic domain-containing protein</fullName>
    </submittedName>
</protein>
<evidence type="ECO:0000313" key="4">
    <source>
        <dbReference type="EMBL" id="MFC6253439.1"/>
    </source>
</evidence>